<evidence type="ECO:0000256" key="6">
    <source>
        <dbReference type="ARBA" id="ARBA00023098"/>
    </source>
</evidence>
<keyword evidence="7 11" id="KW-0472">Membrane</keyword>
<dbReference type="InterPro" id="IPR043130">
    <property type="entry name" value="CDP-OH_PTrfase_TM_dom"/>
</dbReference>
<accession>A0ABX6EY85</accession>
<keyword evidence="6" id="KW-0443">Lipid metabolism</keyword>
<evidence type="ECO:0000256" key="10">
    <source>
        <dbReference type="RuleBase" id="RU003750"/>
    </source>
</evidence>
<comment type="similarity">
    <text evidence="10">Belongs to the CDP-alcohol phosphatidyltransferase class-I family.</text>
</comment>
<keyword evidence="5 11" id="KW-1133">Transmembrane helix</keyword>
<sequence length="289" mass="32799">MIVPLHTHIYKLPMMRYFSIRGGRGYSGIMNGIYLPISRVHVRTFSQALIKKAEEPKNGSKKVSDIVKMKNGIWTIPNILTISRIACAPFIGHYIITQNFTPAICLFVYSCITDFLDGYLARSYKMRSVAGTVLDPMADKILMMTTTAALCIPSGPQIIPLGVAALIFGRDFLLGLSATYFRYASMKHTYGKVTWNSYWDIFHYPSAEVKPTRISKWNTFVQMIYVGMGVVLLIINNSVDEDDEKQMAFREKFQNAFTLMGYLVSVTTIWSGASYIHNKDAFRYLNKVK</sequence>
<dbReference type="InterPro" id="IPR050324">
    <property type="entry name" value="CDP-alcohol_PTase-I"/>
</dbReference>
<keyword evidence="4 11" id="KW-0812">Transmembrane</keyword>
<name>A0ABX6EY85_KLUMA</name>
<evidence type="ECO:0000256" key="9">
    <source>
        <dbReference type="ARBA" id="ARBA00023264"/>
    </source>
</evidence>
<dbReference type="PROSITE" id="PS00379">
    <property type="entry name" value="CDP_ALCOHOL_P_TRANSF"/>
    <property type="match status" value="1"/>
</dbReference>
<dbReference type="InterPro" id="IPR048254">
    <property type="entry name" value="CDP_ALCOHOL_P_TRANSF_CS"/>
</dbReference>
<keyword evidence="2" id="KW-0444">Lipid biosynthesis</keyword>
<keyword evidence="9" id="KW-1208">Phospholipid metabolism</keyword>
<evidence type="ECO:0000256" key="3">
    <source>
        <dbReference type="ARBA" id="ARBA00022679"/>
    </source>
</evidence>
<dbReference type="PANTHER" id="PTHR14269">
    <property type="entry name" value="CDP-DIACYLGLYCEROL--GLYCEROL-3-PHOSPHATE 3-PHOSPHATIDYLTRANSFERASE-RELATED"/>
    <property type="match status" value="1"/>
</dbReference>
<keyword evidence="8" id="KW-0594">Phospholipid biosynthesis</keyword>
<dbReference type="Pfam" id="PF01066">
    <property type="entry name" value="CDP-OH_P_transf"/>
    <property type="match status" value="1"/>
</dbReference>
<feature type="transmembrane region" description="Helical" evidence="11">
    <location>
        <begin position="259"/>
        <end position="277"/>
    </location>
</feature>
<dbReference type="PANTHER" id="PTHR14269:SF60">
    <property type="entry name" value="CARDIOLIPIN SYNTHASE (CMP-FORMING)"/>
    <property type="match status" value="1"/>
</dbReference>
<dbReference type="EMBL" id="CP015059">
    <property type="protein sequence ID" value="QGN17042.1"/>
    <property type="molecule type" value="Genomic_DNA"/>
</dbReference>
<comment type="subcellular location">
    <subcellularLocation>
        <location evidence="1">Membrane</location>
        <topology evidence="1">Multi-pass membrane protein</topology>
    </subcellularLocation>
</comment>
<dbReference type="Proteomes" id="UP000422736">
    <property type="component" value="Chromosome 6"/>
</dbReference>
<gene>
    <name evidence="12" type="primary">CRD1</name>
    <name evidence="12" type="ORF">FIM1_3771</name>
</gene>
<evidence type="ECO:0000256" key="1">
    <source>
        <dbReference type="ARBA" id="ARBA00004141"/>
    </source>
</evidence>
<organism evidence="12 13">
    <name type="scientific">Kluyveromyces marxianus</name>
    <name type="common">Yeast</name>
    <name type="synonym">Candida kefyr</name>
    <dbReference type="NCBI Taxonomy" id="4911"/>
    <lineage>
        <taxon>Eukaryota</taxon>
        <taxon>Fungi</taxon>
        <taxon>Dikarya</taxon>
        <taxon>Ascomycota</taxon>
        <taxon>Saccharomycotina</taxon>
        <taxon>Saccharomycetes</taxon>
        <taxon>Saccharomycetales</taxon>
        <taxon>Saccharomycetaceae</taxon>
        <taxon>Kluyveromyces</taxon>
    </lineage>
</organism>
<feature type="transmembrane region" description="Helical" evidence="11">
    <location>
        <begin position="220"/>
        <end position="239"/>
    </location>
</feature>
<keyword evidence="3 10" id="KW-0808">Transferase</keyword>
<feature type="transmembrane region" description="Helical" evidence="11">
    <location>
        <begin position="158"/>
        <end position="181"/>
    </location>
</feature>
<proteinExistence type="inferred from homology"/>
<reference evidence="12 13" key="2">
    <citation type="submission" date="2019-11" db="EMBL/GenBank/DDBJ databases">
        <authorList>
            <person name="Lu H."/>
        </authorList>
    </citation>
    <scope>NUCLEOTIDE SEQUENCE [LARGE SCALE GENOMIC DNA]</scope>
    <source>
        <strain evidence="12 13">FIM1</strain>
    </source>
</reference>
<keyword evidence="13" id="KW-1185">Reference proteome</keyword>
<evidence type="ECO:0000256" key="5">
    <source>
        <dbReference type="ARBA" id="ARBA00022989"/>
    </source>
</evidence>
<evidence type="ECO:0000256" key="4">
    <source>
        <dbReference type="ARBA" id="ARBA00022692"/>
    </source>
</evidence>
<reference evidence="12 13" key="1">
    <citation type="submission" date="2016-03" db="EMBL/GenBank/DDBJ databases">
        <title>How can Kluyveromyces marxianus grow so fast - potential evolutionary course in Saccharomyces Complex revealed by comparative genomics.</title>
        <authorList>
            <person name="Mo W."/>
            <person name="Lu W."/>
            <person name="Yang X."/>
            <person name="Qi J."/>
            <person name="Lv H."/>
        </authorList>
    </citation>
    <scope>NUCLEOTIDE SEQUENCE [LARGE SCALE GENOMIC DNA]</scope>
    <source>
        <strain evidence="12 13">FIM1</strain>
    </source>
</reference>
<dbReference type="InterPro" id="IPR000462">
    <property type="entry name" value="CDP-OH_P_trans"/>
</dbReference>
<dbReference type="Gene3D" id="1.20.120.1760">
    <property type="match status" value="1"/>
</dbReference>
<evidence type="ECO:0000313" key="12">
    <source>
        <dbReference type="EMBL" id="QGN17042.1"/>
    </source>
</evidence>
<evidence type="ECO:0000256" key="8">
    <source>
        <dbReference type="ARBA" id="ARBA00023209"/>
    </source>
</evidence>
<evidence type="ECO:0000256" key="7">
    <source>
        <dbReference type="ARBA" id="ARBA00023136"/>
    </source>
</evidence>
<evidence type="ECO:0000256" key="2">
    <source>
        <dbReference type="ARBA" id="ARBA00022516"/>
    </source>
</evidence>
<evidence type="ECO:0000313" key="13">
    <source>
        <dbReference type="Proteomes" id="UP000422736"/>
    </source>
</evidence>
<evidence type="ECO:0000256" key="11">
    <source>
        <dbReference type="SAM" id="Phobius"/>
    </source>
</evidence>
<protein>
    <submittedName>
        <fullName evidence="12">Cardiolipin synthetase 1</fullName>
    </submittedName>
</protein>